<dbReference type="EMBL" id="UINC01041485">
    <property type="protein sequence ID" value="SVB42820.1"/>
    <property type="molecule type" value="Genomic_DNA"/>
</dbReference>
<feature type="region of interest" description="Disordered" evidence="1">
    <location>
        <begin position="43"/>
        <end position="68"/>
    </location>
</feature>
<gene>
    <name evidence="2" type="ORF">METZ01_LOCUS195674</name>
</gene>
<reference evidence="2" key="1">
    <citation type="submission" date="2018-05" db="EMBL/GenBank/DDBJ databases">
        <authorList>
            <person name="Lanie J.A."/>
            <person name="Ng W.-L."/>
            <person name="Kazmierczak K.M."/>
            <person name="Andrzejewski T.M."/>
            <person name="Davidsen T.M."/>
            <person name="Wayne K.J."/>
            <person name="Tettelin H."/>
            <person name="Glass J.I."/>
            <person name="Rusch D."/>
            <person name="Podicherti R."/>
            <person name="Tsui H.-C.T."/>
            <person name="Winkler M.E."/>
        </authorList>
    </citation>
    <scope>NUCLEOTIDE SEQUENCE</scope>
</reference>
<name>A0A382DWK4_9ZZZZ</name>
<organism evidence="2">
    <name type="scientific">marine metagenome</name>
    <dbReference type="NCBI Taxonomy" id="408172"/>
    <lineage>
        <taxon>unclassified sequences</taxon>
        <taxon>metagenomes</taxon>
        <taxon>ecological metagenomes</taxon>
    </lineage>
</organism>
<sequence length="134" mass="14427">MNSSADVLVTGAYAQQNNANQVMSVGKTQMQIGATDRAHANYINARSGAGRSHSNTGNGGGSDFQWGSSQTENVWKAWRTVEDAGNVTGLVVGDCRGDNSTDAYFKQMNINRKGYDKKKLVTQAQCEGDFPTNK</sequence>
<accession>A0A382DWK4</accession>
<proteinExistence type="predicted"/>
<evidence type="ECO:0000313" key="2">
    <source>
        <dbReference type="EMBL" id="SVB42820.1"/>
    </source>
</evidence>
<evidence type="ECO:0000256" key="1">
    <source>
        <dbReference type="SAM" id="MobiDB-lite"/>
    </source>
</evidence>
<protein>
    <submittedName>
        <fullName evidence="2">Uncharacterized protein</fullName>
    </submittedName>
</protein>
<dbReference type="AlphaFoldDB" id="A0A382DWK4"/>